<evidence type="ECO:0000313" key="2">
    <source>
        <dbReference type="Proteomes" id="UP001203342"/>
    </source>
</evidence>
<name>A0ABT0TFE0_9FLAO</name>
<organism evidence="1 2">
    <name type="scientific">Flavobacterium fragile</name>
    <dbReference type="NCBI Taxonomy" id="2949085"/>
    <lineage>
        <taxon>Bacteria</taxon>
        <taxon>Pseudomonadati</taxon>
        <taxon>Bacteroidota</taxon>
        <taxon>Flavobacteriia</taxon>
        <taxon>Flavobacteriales</taxon>
        <taxon>Flavobacteriaceae</taxon>
        <taxon>Flavobacterium</taxon>
    </lineage>
</organism>
<sequence>MINLDQFRNTPVDYATLVTLLRDYRFPKDKIAAMEKQQQLIRIKKGLFVVAQQEGTSPISRELIANHLYGPSYVSLESALSYHNLIPERVYRVRSVTMKRFKMYDTPLGVFEYRTVSPEYFSIGIQQQVTQDNTAFLIASPEKALCDLIVLSSGLRLQSSKAVKIYLEENLRIDLFENRSWNTEIISQCMEVGKKKTALSQLLKLLKNNE</sequence>
<reference evidence="1 2" key="1">
    <citation type="submission" date="2022-05" db="EMBL/GenBank/DDBJ databases">
        <title>Flavobacterium sp., isolated from activated sludge.</title>
        <authorList>
            <person name="Ran Q."/>
        </authorList>
    </citation>
    <scope>NUCLEOTIDE SEQUENCE [LARGE SCALE GENOMIC DNA]</scope>
    <source>
        <strain evidence="1 2">HXWNR69</strain>
    </source>
</reference>
<evidence type="ECO:0008006" key="3">
    <source>
        <dbReference type="Google" id="ProtNLM"/>
    </source>
</evidence>
<keyword evidence="2" id="KW-1185">Reference proteome</keyword>
<evidence type="ECO:0000313" key="1">
    <source>
        <dbReference type="EMBL" id="MCL9769701.1"/>
    </source>
</evidence>
<dbReference type="Proteomes" id="UP001203342">
    <property type="component" value="Unassembled WGS sequence"/>
</dbReference>
<dbReference type="EMBL" id="JAMLJN010000003">
    <property type="protein sequence ID" value="MCL9769701.1"/>
    <property type="molecule type" value="Genomic_DNA"/>
</dbReference>
<accession>A0ABT0TFE0</accession>
<gene>
    <name evidence="1" type="ORF">NAT47_04660</name>
</gene>
<proteinExistence type="predicted"/>
<comment type="caution">
    <text evidence="1">The sequence shown here is derived from an EMBL/GenBank/DDBJ whole genome shotgun (WGS) entry which is preliminary data.</text>
</comment>
<protein>
    <recommendedName>
        <fullName evidence="3">Transcriptional regulator, AbiEi antitoxin, Type IV TA system</fullName>
    </recommendedName>
</protein>
<dbReference type="RefSeq" id="WP_250580768.1">
    <property type="nucleotide sequence ID" value="NZ_JAMLJN010000003.1"/>
</dbReference>